<feature type="transmembrane region" description="Helical" evidence="8">
    <location>
        <begin position="12"/>
        <end position="31"/>
    </location>
</feature>
<keyword evidence="11" id="KW-1185">Reference proteome</keyword>
<proteinExistence type="inferred from homology"/>
<keyword evidence="6 8" id="KW-1133">Transmembrane helix</keyword>
<dbReference type="EMBL" id="FWFT01000001">
    <property type="protein sequence ID" value="SLN16078.1"/>
    <property type="molecule type" value="Genomic_DNA"/>
</dbReference>
<keyword evidence="7 8" id="KW-0472">Membrane</keyword>
<evidence type="ECO:0000256" key="1">
    <source>
        <dbReference type="ARBA" id="ARBA00004651"/>
    </source>
</evidence>
<keyword evidence="3 8" id="KW-0813">Transport</keyword>
<dbReference type="AlphaFoldDB" id="A0A1Y5RF48"/>
<gene>
    <name evidence="10" type="primary">ydcV</name>
    <name evidence="10" type="ORF">PSJ8397_00394</name>
</gene>
<accession>A0A1Y5RF48</accession>
<evidence type="ECO:0000313" key="11">
    <source>
        <dbReference type="Proteomes" id="UP000193623"/>
    </source>
</evidence>
<reference evidence="10 11" key="1">
    <citation type="submission" date="2017-03" db="EMBL/GenBank/DDBJ databases">
        <authorList>
            <person name="Afonso C.L."/>
            <person name="Miller P.J."/>
            <person name="Scott M.A."/>
            <person name="Spackman E."/>
            <person name="Goraichik I."/>
            <person name="Dimitrov K.M."/>
            <person name="Suarez D.L."/>
            <person name="Swayne D.E."/>
        </authorList>
    </citation>
    <scope>NUCLEOTIDE SEQUENCE [LARGE SCALE GENOMIC DNA]</scope>
    <source>
        <strain evidence="10 11">CECT 8397</strain>
    </source>
</reference>
<evidence type="ECO:0000259" key="9">
    <source>
        <dbReference type="PROSITE" id="PS50928"/>
    </source>
</evidence>
<organism evidence="10 11">
    <name type="scientific">Pseudooctadecabacter jejudonensis</name>
    <dbReference type="NCBI Taxonomy" id="1391910"/>
    <lineage>
        <taxon>Bacteria</taxon>
        <taxon>Pseudomonadati</taxon>
        <taxon>Pseudomonadota</taxon>
        <taxon>Alphaproteobacteria</taxon>
        <taxon>Rhodobacterales</taxon>
        <taxon>Paracoccaceae</taxon>
        <taxon>Pseudooctadecabacter</taxon>
    </lineage>
</organism>
<feature type="transmembrane region" description="Helical" evidence="8">
    <location>
        <begin position="67"/>
        <end position="89"/>
    </location>
</feature>
<evidence type="ECO:0000256" key="4">
    <source>
        <dbReference type="ARBA" id="ARBA00022475"/>
    </source>
</evidence>
<evidence type="ECO:0000256" key="7">
    <source>
        <dbReference type="ARBA" id="ARBA00023136"/>
    </source>
</evidence>
<feature type="transmembrane region" description="Helical" evidence="8">
    <location>
        <begin position="130"/>
        <end position="154"/>
    </location>
</feature>
<dbReference type="InterPro" id="IPR035906">
    <property type="entry name" value="MetI-like_sf"/>
</dbReference>
<dbReference type="GO" id="GO:0055085">
    <property type="term" value="P:transmembrane transport"/>
    <property type="evidence" value="ECO:0007669"/>
    <property type="project" value="InterPro"/>
</dbReference>
<dbReference type="Gene3D" id="1.10.3720.10">
    <property type="entry name" value="MetI-like"/>
    <property type="match status" value="1"/>
</dbReference>
<name>A0A1Y5RF48_9RHOB</name>
<dbReference type="InterPro" id="IPR000515">
    <property type="entry name" value="MetI-like"/>
</dbReference>
<evidence type="ECO:0000256" key="8">
    <source>
        <dbReference type="RuleBase" id="RU363032"/>
    </source>
</evidence>
<dbReference type="Proteomes" id="UP000193623">
    <property type="component" value="Unassembled WGS sequence"/>
</dbReference>
<evidence type="ECO:0000256" key="2">
    <source>
        <dbReference type="ARBA" id="ARBA00007069"/>
    </source>
</evidence>
<feature type="transmembrane region" description="Helical" evidence="8">
    <location>
        <begin position="174"/>
        <end position="194"/>
    </location>
</feature>
<feature type="transmembrane region" description="Helical" evidence="8">
    <location>
        <begin position="101"/>
        <end position="124"/>
    </location>
</feature>
<feature type="domain" description="ABC transmembrane type-1" evidence="9">
    <location>
        <begin position="61"/>
        <end position="253"/>
    </location>
</feature>
<keyword evidence="4" id="KW-1003">Cell membrane</keyword>
<evidence type="ECO:0000313" key="10">
    <source>
        <dbReference type="EMBL" id="SLN16078.1"/>
    </source>
</evidence>
<dbReference type="Pfam" id="PF00528">
    <property type="entry name" value="BPD_transp_1"/>
    <property type="match status" value="1"/>
</dbReference>
<dbReference type="OrthoDB" id="9782004at2"/>
<dbReference type="PANTHER" id="PTHR43848:SF2">
    <property type="entry name" value="PUTRESCINE TRANSPORT SYSTEM PERMEASE PROTEIN POTI"/>
    <property type="match status" value="1"/>
</dbReference>
<evidence type="ECO:0000256" key="5">
    <source>
        <dbReference type="ARBA" id="ARBA00022692"/>
    </source>
</evidence>
<dbReference type="PANTHER" id="PTHR43848">
    <property type="entry name" value="PUTRESCINE TRANSPORT SYSTEM PERMEASE PROTEIN POTI"/>
    <property type="match status" value="1"/>
</dbReference>
<evidence type="ECO:0000256" key="6">
    <source>
        <dbReference type="ARBA" id="ARBA00022989"/>
    </source>
</evidence>
<dbReference type="RefSeq" id="WP_085862867.1">
    <property type="nucleotide sequence ID" value="NZ_FWFT01000001.1"/>
</dbReference>
<evidence type="ECO:0000256" key="3">
    <source>
        <dbReference type="ARBA" id="ARBA00022448"/>
    </source>
</evidence>
<keyword evidence="5 8" id="KW-0812">Transmembrane</keyword>
<dbReference type="CDD" id="cd06261">
    <property type="entry name" value="TM_PBP2"/>
    <property type="match status" value="1"/>
</dbReference>
<comment type="similarity">
    <text evidence="2">Belongs to the binding-protein-dependent transport system permease family. CysTW subfamily.</text>
</comment>
<comment type="subcellular location">
    <subcellularLocation>
        <location evidence="1 8">Cell membrane</location>
        <topology evidence="1 8">Multi-pass membrane protein</topology>
    </subcellularLocation>
</comment>
<dbReference type="SUPFAM" id="SSF161098">
    <property type="entry name" value="MetI-like"/>
    <property type="match status" value="1"/>
</dbReference>
<dbReference type="InterPro" id="IPR051789">
    <property type="entry name" value="Bact_Polyamine_Transport"/>
</dbReference>
<protein>
    <submittedName>
        <fullName evidence="10">Inner membrane ABC transporter permease protein YdcV</fullName>
    </submittedName>
</protein>
<feature type="transmembrane region" description="Helical" evidence="8">
    <location>
        <begin position="232"/>
        <end position="253"/>
    </location>
</feature>
<sequence>MRRFSWFNATALTFGFAFLYLPMLILIIYSFNESRLVTVWAGFSTKWYGELWQNEAFLDAAWVTIKVAFWSSTLATVLGTMAAYIMVRAGRFRGRGLFSGMIYAPLVMPEVITGLSLLLFFIAIGLDRGVVTIVLAHTTFAMCYVSVVVTSRLVSFDQSLEEAALDLGCTPFDAFRSVTLPIILPAVISGWLLAFTLSLDDLVIASFTSGPSSTTLPIKIFSAVRLGVTPEINALSTIMILLVTLGVITASLISRRSALKAREDERKAMGG</sequence>
<dbReference type="PROSITE" id="PS50928">
    <property type="entry name" value="ABC_TM1"/>
    <property type="match status" value="1"/>
</dbReference>
<dbReference type="GO" id="GO:0005886">
    <property type="term" value="C:plasma membrane"/>
    <property type="evidence" value="ECO:0007669"/>
    <property type="project" value="UniProtKB-SubCell"/>
</dbReference>